<dbReference type="EMBL" id="BMHP01000019">
    <property type="protein sequence ID" value="GGE02440.1"/>
    <property type="molecule type" value="Genomic_DNA"/>
</dbReference>
<reference evidence="1" key="1">
    <citation type="journal article" date="2014" name="Int. J. Syst. Evol. Microbiol.">
        <title>Complete genome sequence of Corynebacterium casei LMG S-19264T (=DSM 44701T), isolated from a smear-ripened cheese.</title>
        <authorList>
            <consortium name="US DOE Joint Genome Institute (JGI-PGF)"/>
            <person name="Walter F."/>
            <person name="Albersmeier A."/>
            <person name="Kalinowski J."/>
            <person name="Ruckert C."/>
        </authorList>
    </citation>
    <scope>NUCLEOTIDE SEQUENCE</scope>
    <source>
        <strain evidence="1">CGMCC 1.15178</strain>
    </source>
</reference>
<protein>
    <submittedName>
        <fullName evidence="1">Uncharacterized protein</fullName>
    </submittedName>
</protein>
<dbReference type="RefSeq" id="WP_189000987.1">
    <property type="nucleotide sequence ID" value="NZ_BMHP01000019.1"/>
</dbReference>
<organism evidence="1 2">
    <name type="scientific">Paenibacillus nasutitermitis</name>
    <dbReference type="NCBI Taxonomy" id="1652958"/>
    <lineage>
        <taxon>Bacteria</taxon>
        <taxon>Bacillati</taxon>
        <taxon>Bacillota</taxon>
        <taxon>Bacilli</taxon>
        <taxon>Bacillales</taxon>
        <taxon>Paenibacillaceae</taxon>
        <taxon>Paenibacillus</taxon>
    </lineage>
</organism>
<comment type="caution">
    <text evidence="1">The sequence shown here is derived from an EMBL/GenBank/DDBJ whole genome shotgun (WGS) entry which is preliminary data.</text>
</comment>
<proteinExistence type="predicted"/>
<accession>A0A916ZKL3</accession>
<keyword evidence="2" id="KW-1185">Reference proteome</keyword>
<evidence type="ECO:0000313" key="2">
    <source>
        <dbReference type="Proteomes" id="UP000612456"/>
    </source>
</evidence>
<sequence length="146" mass="16563">MKNIVKEAQIGPKAEAAEDGFLYRLVSEKSVYAEGERVELYAELEYVGEEPEIEIAHAASPFSFPMKEKTRGFEIGYMMDQPRLVTTLKKGEPLREQYKVSGGYGSQDPKEYVDFIKARNDSYAERLRTEIKGIPQDLRSFGTAPD</sequence>
<dbReference type="Proteomes" id="UP000612456">
    <property type="component" value="Unassembled WGS sequence"/>
</dbReference>
<reference evidence="1" key="2">
    <citation type="submission" date="2020-09" db="EMBL/GenBank/DDBJ databases">
        <authorList>
            <person name="Sun Q."/>
            <person name="Zhou Y."/>
        </authorList>
    </citation>
    <scope>NUCLEOTIDE SEQUENCE</scope>
    <source>
        <strain evidence="1">CGMCC 1.15178</strain>
    </source>
</reference>
<evidence type="ECO:0000313" key="1">
    <source>
        <dbReference type="EMBL" id="GGE02440.1"/>
    </source>
</evidence>
<dbReference type="AlphaFoldDB" id="A0A916ZKL3"/>
<name>A0A916ZKL3_9BACL</name>
<gene>
    <name evidence="1" type="ORF">GCM10010911_71820</name>
</gene>